<keyword evidence="3" id="KW-0472">Membrane</keyword>
<dbReference type="InterPro" id="IPR002172">
    <property type="entry name" value="LDrepeatLR_classA_rpt"/>
</dbReference>
<dbReference type="InterPro" id="IPR023415">
    <property type="entry name" value="LDLR_class-A_CS"/>
</dbReference>
<name>A0A0C2JNR3_THEKT</name>
<dbReference type="SUPFAM" id="SSF57424">
    <property type="entry name" value="LDL receptor-like module"/>
    <property type="match status" value="1"/>
</dbReference>
<dbReference type="InterPro" id="IPR036055">
    <property type="entry name" value="LDL_receptor-like_sf"/>
</dbReference>
<feature type="disulfide bond" evidence="2">
    <location>
        <begin position="27"/>
        <end position="45"/>
    </location>
</feature>
<evidence type="ECO:0000256" key="2">
    <source>
        <dbReference type="PROSITE-ProRule" id="PRU00124"/>
    </source>
</evidence>
<dbReference type="Gene3D" id="4.10.400.10">
    <property type="entry name" value="Low-density Lipoprotein Receptor"/>
    <property type="match status" value="1"/>
</dbReference>
<keyword evidence="1 2" id="KW-1015">Disulfide bond</keyword>
<protein>
    <submittedName>
        <fullName evidence="4">Low-density lipoprotein receptor-related protein 4</fullName>
    </submittedName>
</protein>
<evidence type="ECO:0000256" key="3">
    <source>
        <dbReference type="SAM" id="Phobius"/>
    </source>
</evidence>
<dbReference type="PROSITE" id="PS50068">
    <property type="entry name" value="LDLRA_2"/>
    <property type="match status" value="1"/>
</dbReference>
<comment type="caution">
    <text evidence="2">Lacks conserved residue(s) required for the propagation of feature annotation.</text>
</comment>
<evidence type="ECO:0000313" key="4">
    <source>
        <dbReference type="EMBL" id="KII70988.1"/>
    </source>
</evidence>
<proteinExistence type="predicted"/>
<feature type="disulfide bond" evidence="2">
    <location>
        <begin position="39"/>
        <end position="54"/>
    </location>
</feature>
<dbReference type="AlphaFoldDB" id="A0A0C2JNR3"/>
<accession>A0A0C2JNR3</accession>
<dbReference type="SMART" id="SM00192">
    <property type="entry name" value="LDLa"/>
    <property type="match status" value="1"/>
</dbReference>
<gene>
    <name evidence="4" type="ORF">RF11_13140</name>
</gene>
<dbReference type="Proteomes" id="UP000031668">
    <property type="component" value="Unassembled WGS sequence"/>
</dbReference>
<feature type="transmembrane region" description="Helical" evidence="3">
    <location>
        <begin position="96"/>
        <end position="117"/>
    </location>
</feature>
<keyword evidence="4" id="KW-0675">Receptor</keyword>
<organism evidence="4 5">
    <name type="scientific">Thelohanellus kitauei</name>
    <name type="common">Myxosporean</name>
    <dbReference type="NCBI Taxonomy" id="669202"/>
    <lineage>
        <taxon>Eukaryota</taxon>
        <taxon>Metazoa</taxon>
        <taxon>Cnidaria</taxon>
        <taxon>Myxozoa</taxon>
        <taxon>Myxosporea</taxon>
        <taxon>Bivalvulida</taxon>
        <taxon>Platysporina</taxon>
        <taxon>Myxobolidae</taxon>
        <taxon>Thelohanellus</taxon>
    </lineage>
</organism>
<comment type="caution">
    <text evidence="4">The sequence shown here is derived from an EMBL/GenBank/DDBJ whole genome shotgun (WGS) entry which is preliminary data.</text>
</comment>
<dbReference type="CDD" id="cd00112">
    <property type="entry name" value="LDLa"/>
    <property type="match status" value="1"/>
</dbReference>
<sequence length="146" mass="16945">MHMFKRSCKLYTFDFFDLVPQCAGFKCENSKCLRDHVRCNGVDDCGDNSDEINCTKICSSETHLCGNKCFDRDAVCGPVDIKVIDPMAGSKTMRKFYLFMFIWACLALLGYPSYLGIKRLYNKYRPRFLGFNSYYHGIDLEYNELL</sequence>
<evidence type="ECO:0000256" key="1">
    <source>
        <dbReference type="ARBA" id="ARBA00023157"/>
    </source>
</evidence>
<keyword evidence="5" id="KW-1185">Reference proteome</keyword>
<dbReference type="Pfam" id="PF00057">
    <property type="entry name" value="Ldl_recept_a"/>
    <property type="match status" value="1"/>
</dbReference>
<dbReference type="PROSITE" id="PS01209">
    <property type="entry name" value="LDLRA_1"/>
    <property type="match status" value="1"/>
</dbReference>
<dbReference type="OrthoDB" id="6022531at2759"/>
<keyword evidence="3" id="KW-0812">Transmembrane</keyword>
<reference evidence="4 5" key="1">
    <citation type="journal article" date="2014" name="Genome Biol. Evol.">
        <title>The genome of the myxosporean Thelohanellus kitauei shows adaptations to nutrient acquisition within its fish host.</title>
        <authorList>
            <person name="Yang Y."/>
            <person name="Xiong J."/>
            <person name="Zhou Z."/>
            <person name="Huo F."/>
            <person name="Miao W."/>
            <person name="Ran C."/>
            <person name="Liu Y."/>
            <person name="Zhang J."/>
            <person name="Feng J."/>
            <person name="Wang M."/>
            <person name="Wang M."/>
            <person name="Wang L."/>
            <person name="Yao B."/>
        </authorList>
    </citation>
    <scope>NUCLEOTIDE SEQUENCE [LARGE SCALE GENOMIC DNA]</scope>
    <source>
        <strain evidence="4">Wuqing</strain>
    </source>
</reference>
<dbReference type="EMBL" id="JWZT01001886">
    <property type="protein sequence ID" value="KII70988.1"/>
    <property type="molecule type" value="Genomic_DNA"/>
</dbReference>
<evidence type="ECO:0000313" key="5">
    <source>
        <dbReference type="Proteomes" id="UP000031668"/>
    </source>
</evidence>
<keyword evidence="4" id="KW-0449">Lipoprotein</keyword>
<keyword evidence="3" id="KW-1133">Transmembrane helix</keyword>